<reference evidence="2 3" key="1">
    <citation type="journal article" date="2014" name="Int. J. Syst. Evol. Microbiol.">
        <title>Complete genome sequence of Corynebacterium casei LMG S-19264T (=DSM 44701T), isolated from a smear-ripened cheese.</title>
        <authorList>
            <consortium name="US DOE Joint Genome Institute (JGI-PGF)"/>
            <person name="Walter F."/>
            <person name="Albersmeier A."/>
            <person name="Kalinowski J."/>
            <person name="Ruckert C."/>
        </authorList>
    </citation>
    <scope>NUCLEOTIDE SEQUENCE [LARGE SCALE GENOMIC DNA]</scope>
    <source>
        <strain evidence="2 3">NBRC 111766</strain>
    </source>
</reference>
<evidence type="ECO:0000313" key="2">
    <source>
        <dbReference type="EMBL" id="GLS86355.1"/>
    </source>
</evidence>
<proteinExistence type="predicted"/>
<gene>
    <name evidence="2" type="ORF">GCM10010873_13290</name>
</gene>
<dbReference type="InterPro" id="IPR029052">
    <property type="entry name" value="Metallo-depent_PP-like"/>
</dbReference>
<organism evidence="2 3">
    <name type="scientific">Cypionkella aquatica</name>
    <dbReference type="NCBI Taxonomy" id="1756042"/>
    <lineage>
        <taxon>Bacteria</taxon>
        <taxon>Pseudomonadati</taxon>
        <taxon>Pseudomonadota</taxon>
        <taxon>Alphaproteobacteria</taxon>
        <taxon>Rhodobacterales</taxon>
        <taxon>Paracoccaceae</taxon>
        <taxon>Cypionkella</taxon>
    </lineage>
</organism>
<name>A0AA37TV00_9RHOB</name>
<dbReference type="SUPFAM" id="SSF56300">
    <property type="entry name" value="Metallo-dependent phosphatases"/>
    <property type="match status" value="1"/>
</dbReference>
<sequence length="557" mass="60172">MLHRVAVLADAHFHDTTGDFGLVIEGANRAMRSWADTRTAARAFNESAGALTAALEKIAAAGVRHVVLAGDYSDDGQVENVRRLVAVLDRFEARHGLRFYAIPGNHDLYGPHGKHVTSPYVSAPGETVTVSSDPIYVSDHPAILSPAMRCAGQPEALLPIARFGLFRQPDYLHWETPFSASDQIESRMYRAQSADGSVTQTLMDASYLVEPEPGLWLLMLDANVFEPCGGRHDATRKKAFLGPSDAGWNALLRVKPFLLAWITDVTSRARALGKTLLTVSHYPVLDPFQDAAQSEHALFGPTSNTRRTPGPEVAQALIAAGLRWHIGGHMHVNATNHLVTEAGALTDISMPSLVAFPPAFKIIQADAKTATAQTITLNELPPDPKISALYQAEGRQGPPLPFGTFLAAQRRANVTERRLQYDWPAEIAGLLTGKDARFLLELAGISAEDFALRHGLAAQSLVDYPLSELIIDAYLIKVAGPLAKNWITAERLAGYRAIAAAFGDPAADPRQGAAAFLWRFLSVLQTSLDRMQADDTAIIPAAADPSPAAPPRYPTAD</sequence>
<protein>
    <submittedName>
        <fullName evidence="2">Metallophosphoesterase</fullName>
    </submittedName>
</protein>
<keyword evidence="3" id="KW-1185">Reference proteome</keyword>
<dbReference type="Gene3D" id="3.60.21.10">
    <property type="match status" value="2"/>
</dbReference>
<dbReference type="AlphaFoldDB" id="A0AA37TV00"/>
<dbReference type="InterPro" id="IPR004843">
    <property type="entry name" value="Calcineurin-like_PHP"/>
</dbReference>
<dbReference type="EMBL" id="BSPP01000004">
    <property type="protein sequence ID" value="GLS86355.1"/>
    <property type="molecule type" value="Genomic_DNA"/>
</dbReference>
<evidence type="ECO:0000259" key="1">
    <source>
        <dbReference type="Pfam" id="PF00149"/>
    </source>
</evidence>
<accession>A0AA37TV00</accession>
<feature type="domain" description="Calcineurin-like phosphoesterase" evidence="1">
    <location>
        <begin position="4"/>
        <end position="112"/>
    </location>
</feature>
<comment type="caution">
    <text evidence="2">The sequence shown here is derived from an EMBL/GenBank/DDBJ whole genome shotgun (WGS) entry which is preliminary data.</text>
</comment>
<dbReference type="GO" id="GO:0016787">
    <property type="term" value="F:hydrolase activity"/>
    <property type="evidence" value="ECO:0007669"/>
    <property type="project" value="InterPro"/>
</dbReference>
<evidence type="ECO:0000313" key="3">
    <source>
        <dbReference type="Proteomes" id="UP001157355"/>
    </source>
</evidence>
<dbReference type="Pfam" id="PF00149">
    <property type="entry name" value="Metallophos"/>
    <property type="match status" value="1"/>
</dbReference>
<dbReference type="RefSeq" id="WP_284324556.1">
    <property type="nucleotide sequence ID" value="NZ_BSPP01000004.1"/>
</dbReference>
<dbReference type="Proteomes" id="UP001157355">
    <property type="component" value="Unassembled WGS sequence"/>
</dbReference>